<feature type="non-terminal residue" evidence="1">
    <location>
        <position position="1"/>
    </location>
</feature>
<reference evidence="2" key="1">
    <citation type="journal article" date="2015" name="PLoS Genet.">
        <title>The dynamic genome and transcriptome of the human fungal pathogen Blastomyces and close relative Emmonsia.</title>
        <authorList>
            <person name="Munoz J.F."/>
            <person name="Gauthier G.M."/>
            <person name="Desjardins C.A."/>
            <person name="Gallo J.E."/>
            <person name="Holder J."/>
            <person name="Sullivan T.D."/>
            <person name="Marty A.J."/>
            <person name="Carmen J.C."/>
            <person name="Chen Z."/>
            <person name="Ding L."/>
            <person name="Gujja S."/>
            <person name="Magrini V."/>
            <person name="Misas E."/>
            <person name="Mitreva M."/>
            <person name="Priest M."/>
            <person name="Saif S."/>
            <person name="Whiston E.A."/>
            <person name="Young S."/>
            <person name="Zeng Q."/>
            <person name="Goldman W.E."/>
            <person name="Mardis E.R."/>
            <person name="Taylor J.W."/>
            <person name="McEwen J.G."/>
            <person name="Clay O.K."/>
            <person name="Klein B.S."/>
            <person name="Cuomo C.A."/>
        </authorList>
    </citation>
    <scope>NUCLEOTIDE SEQUENCE [LARGE SCALE GENOMIC DNA]</scope>
    <source>
        <strain evidence="2">UAMH 139</strain>
    </source>
</reference>
<evidence type="ECO:0000313" key="2">
    <source>
        <dbReference type="Proteomes" id="UP000053573"/>
    </source>
</evidence>
<dbReference type="AlphaFoldDB" id="A0A0H1B2T9"/>
<keyword evidence="2" id="KW-1185">Reference proteome</keyword>
<proteinExistence type="predicted"/>
<dbReference type="Proteomes" id="UP000053573">
    <property type="component" value="Unassembled WGS sequence"/>
</dbReference>
<evidence type="ECO:0000313" key="1">
    <source>
        <dbReference type="EMBL" id="KLJ05373.1"/>
    </source>
</evidence>
<gene>
    <name evidence="1" type="ORF">EMPG_11145</name>
</gene>
<dbReference type="EMBL" id="LDEV01003680">
    <property type="protein sequence ID" value="KLJ05373.1"/>
    <property type="molecule type" value="Genomic_DNA"/>
</dbReference>
<protein>
    <submittedName>
        <fullName evidence="1">Uncharacterized protein</fullName>
    </submittedName>
</protein>
<sequence>IPHRSCLRLVKPVKLTIKEIQLRHKLYFFNLFASMTLCGHLSGVSPGKRPWCHRKGYAKPK</sequence>
<accession>A0A0H1B2T9</accession>
<organism evidence="1 2">
    <name type="scientific">Blastomyces silverae</name>
    <dbReference type="NCBI Taxonomy" id="2060906"/>
    <lineage>
        <taxon>Eukaryota</taxon>
        <taxon>Fungi</taxon>
        <taxon>Dikarya</taxon>
        <taxon>Ascomycota</taxon>
        <taxon>Pezizomycotina</taxon>
        <taxon>Eurotiomycetes</taxon>
        <taxon>Eurotiomycetidae</taxon>
        <taxon>Onygenales</taxon>
        <taxon>Ajellomycetaceae</taxon>
        <taxon>Blastomyces</taxon>
    </lineage>
</organism>
<comment type="caution">
    <text evidence="1">The sequence shown here is derived from an EMBL/GenBank/DDBJ whole genome shotgun (WGS) entry which is preliminary data.</text>
</comment>
<name>A0A0H1B2T9_9EURO</name>